<dbReference type="Proteomes" id="UP000095280">
    <property type="component" value="Unplaced"/>
</dbReference>
<evidence type="ECO:0000313" key="2">
    <source>
        <dbReference type="Proteomes" id="UP000095280"/>
    </source>
</evidence>
<organism evidence="2 3">
    <name type="scientific">Macrostomum lignano</name>
    <dbReference type="NCBI Taxonomy" id="282301"/>
    <lineage>
        <taxon>Eukaryota</taxon>
        <taxon>Metazoa</taxon>
        <taxon>Spiralia</taxon>
        <taxon>Lophotrochozoa</taxon>
        <taxon>Platyhelminthes</taxon>
        <taxon>Rhabditophora</taxon>
        <taxon>Macrostomorpha</taxon>
        <taxon>Macrostomida</taxon>
        <taxon>Macrostomidae</taxon>
        <taxon>Macrostomum</taxon>
    </lineage>
</organism>
<reference evidence="3" key="1">
    <citation type="submission" date="2016-11" db="UniProtKB">
        <authorList>
            <consortium name="WormBaseParasite"/>
        </authorList>
    </citation>
    <scope>IDENTIFICATION</scope>
</reference>
<evidence type="ECO:0000313" key="3">
    <source>
        <dbReference type="WBParaSite" id="maker-uti_cns_0009993-snap-gene-0.5-mRNA-1"/>
    </source>
</evidence>
<accession>A0A1I8I568</accession>
<dbReference type="WBParaSite" id="maker-uti_cns_0009993-snap-gene-0.5-mRNA-1">
    <property type="protein sequence ID" value="maker-uti_cns_0009993-snap-gene-0.5-mRNA-1"/>
    <property type="gene ID" value="maker-uti_cns_0009993-snap-gene-0.5"/>
</dbReference>
<name>A0A1I8I568_9PLAT</name>
<protein>
    <submittedName>
        <fullName evidence="3">WIYLD domain-containing protein</fullName>
    </submittedName>
</protein>
<proteinExistence type="predicted"/>
<sequence length="139" mass="15045">MRYIEFFVKVAEKGLSEGHYDLVIEWTKETTDYLDKRNELYTGVKHPKIKDGGGGGAAARRGGVPAGSVSDQSKIPGASLSEFRAGQGAEGDSSHRGGGGGKKRQQGGNQQQAKKKYKDFYHPSMKDLPPETLAAYKVV</sequence>
<feature type="compositionally biased region" description="Basic and acidic residues" evidence="1">
    <location>
        <begin position="118"/>
        <end position="129"/>
    </location>
</feature>
<keyword evidence="2" id="KW-1185">Reference proteome</keyword>
<feature type="region of interest" description="Disordered" evidence="1">
    <location>
        <begin position="45"/>
        <end position="139"/>
    </location>
</feature>
<evidence type="ECO:0000256" key="1">
    <source>
        <dbReference type="SAM" id="MobiDB-lite"/>
    </source>
</evidence>
<dbReference type="AlphaFoldDB" id="A0A1I8I568"/>